<reference evidence="7" key="1">
    <citation type="submission" date="2013-08" db="EMBL/GenBank/DDBJ databases">
        <authorList>
            <person name="Mendez C."/>
            <person name="Richter M."/>
            <person name="Ferrer M."/>
            <person name="Sanchez J."/>
        </authorList>
    </citation>
    <scope>NUCLEOTIDE SEQUENCE</scope>
</reference>
<comment type="caution">
    <text evidence="7">The sequence shown here is derived from an EMBL/GenBank/DDBJ whole genome shotgun (WGS) entry which is preliminary data.</text>
</comment>
<feature type="transmembrane region" description="Helical" evidence="5">
    <location>
        <begin position="69"/>
        <end position="96"/>
    </location>
</feature>
<feature type="transmembrane region" description="Helical" evidence="5">
    <location>
        <begin position="102"/>
        <end position="126"/>
    </location>
</feature>
<accession>T0ZRK2</accession>
<evidence type="ECO:0000313" key="7">
    <source>
        <dbReference type="EMBL" id="EQD47293.1"/>
    </source>
</evidence>
<feature type="transmembrane region" description="Helical" evidence="5">
    <location>
        <begin position="20"/>
        <end position="48"/>
    </location>
</feature>
<evidence type="ECO:0000256" key="4">
    <source>
        <dbReference type="ARBA" id="ARBA00023136"/>
    </source>
</evidence>
<dbReference type="GO" id="GO:0140359">
    <property type="term" value="F:ABC-type transporter activity"/>
    <property type="evidence" value="ECO:0007669"/>
    <property type="project" value="InterPro"/>
</dbReference>
<dbReference type="GO" id="GO:0016020">
    <property type="term" value="C:membrane"/>
    <property type="evidence" value="ECO:0007669"/>
    <property type="project" value="UniProtKB-SubCell"/>
</dbReference>
<keyword evidence="4 5" id="KW-0472">Membrane</keyword>
<sequence>MLSWVFSHQGQIAAAAGYQISAIAFYAGGLTAYGLMLGTFTGVMTAVVGAREAGWLKRFRASPMPPGTYLAGQILFNVLISLALVAVMMATASLVYGLHLRAIALFAMLCYTLLGVFGFTAIALAITRVITTPEMASSVGPFVTITLSFTSGVFLPPDL</sequence>
<reference evidence="7" key="2">
    <citation type="journal article" date="2014" name="ISME J.">
        <title>Microbial stratification in low pH oxic and suboxic macroscopic growths along an acid mine drainage.</title>
        <authorList>
            <person name="Mendez-Garcia C."/>
            <person name="Mesa V."/>
            <person name="Sprenger R.R."/>
            <person name="Richter M."/>
            <person name="Diez M.S."/>
            <person name="Solano J."/>
            <person name="Bargiela R."/>
            <person name="Golyshina O.V."/>
            <person name="Manteca A."/>
            <person name="Ramos J.L."/>
            <person name="Gallego J.R."/>
            <person name="Llorente I."/>
            <person name="Martins Dos Santos V.A."/>
            <person name="Jensen O.N."/>
            <person name="Pelaez A.I."/>
            <person name="Sanchez J."/>
            <person name="Ferrer M."/>
        </authorList>
    </citation>
    <scope>NUCLEOTIDE SEQUENCE</scope>
</reference>
<dbReference type="InterPro" id="IPR052902">
    <property type="entry name" value="ABC-2_transporter"/>
</dbReference>
<gene>
    <name evidence="7" type="ORF">B1B_12390</name>
</gene>
<comment type="subcellular location">
    <subcellularLocation>
        <location evidence="1">Membrane</location>
        <topology evidence="1">Multi-pass membrane protein</topology>
    </subcellularLocation>
</comment>
<evidence type="ECO:0000256" key="5">
    <source>
        <dbReference type="SAM" id="Phobius"/>
    </source>
</evidence>
<evidence type="ECO:0000256" key="3">
    <source>
        <dbReference type="ARBA" id="ARBA00022989"/>
    </source>
</evidence>
<organism evidence="7">
    <name type="scientific">mine drainage metagenome</name>
    <dbReference type="NCBI Taxonomy" id="410659"/>
    <lineage>
        <taxon>unclassified sequences</taxon>
        <taxon>metagenomes</taxon>
        <taxon>ecological metagenomes</taxon>
    </lineage>
</organism>
<evidence type="ECO:0000256" key="1">
    <source>
        <dbReference type="ARBA" id="ARBA00004141"/>
    </source>
</evidence>
<evidence type="ECO:0000256" key="2">
    <source>
        <dbReference type="ARBA" id="ARBA00022692"/>
    </source>
</evidence>
<dbReference type="PANTHER" id="PTHR43027:SF1">
    <property type="entry name" value="DOXORUBICIN RESISTANCE ABC TRANSPORTER PERMEASE PROTEIN DRRC-RELATED"/>
    <property type="match status" value="1"/>
</dbReference>
<feature type="transmembrane region" description="Helical" evidence="5">
    <location>
        <begin position="138"/>
        <end position="155"/>
    </location>
</feature>
<keyword evidence="3 5" id="KW-1133">Transmembrane helix</keyword>
<dbReference type="Pfam" id="PF01061">
    <property type="entry name" value="ABC2_membrane"/>
    <property type="match status" value="1"/>
</dbReference>
<proteinExistence type="predicted"/>
<keyword evidence="2 5" id="KW-0812">Transmembrane</keyword>
<name>T0ZRK2_9ZZZZ</name>
<feature type="non-terminal residue" evidence="7">
    <location>
        <position position="159"/>
    </location>
</feature>
<dbReference type="PANTHER" id="PTHR43027">
    <property type="entry name" value="DOXORUBICIN RESISTANCE ABC TRANSPORTER PERMEASE PROTEIN DRRC-RELATED"/>
    <property type="match status" value="1"/>
</dbReference>
<protein>
    <submittedName>
        <fullName evidence="7">Membrane protein containing ABC-2 type transporter domain protein</fullName>
    </submittedName>
</protein>
<evidence type="ECO:0000259" key="6">
    <source>
        <dbReference type="Pfam" id="PF01061"/>
    </source>
</evidence>
<dbReference type="AlphaFoldDB" id="T0ZRK2"/>
<dbReference type="EMBL" id="AUZY01008113">
    <property type="protein sequence ID" value="EQD47293.1"/>
    <property type="molecule type" value="Genomic_DNA"/>
</dbReference>
<feature type="domain" description="ABC-2 type transporter transmembrane" evidence="6">
    <location>
        <begin position="6"/>
        <end position="158"/>
    </location>
</feature>
<dbReference type="InterPro" id="IPR013525">
    <property type="entry name" value="ABC2_TM"/>
</dbReference>